<name>A0A2H1JM81_BREAU</name>
<sequence length="91" mass="10463">MSDEDWGTATWRYWQEINNALPARASFQNRPPAPVRARIAWEHDGMEGVDGVATRLGFDGAIYVELKDRRCSTLGIWLSPEDVWWQGKRLS</sequence>
<gene>
    <name evidence="1" type="ORF">BAURA86_01867</name>
</gene>
<protein>
    <submittedName>
        <fullName evidence="1">Uncharacterized protein</fullName>
    </submittedName>
</protein>
<proteinExistence type="predicted"/>
<reference evidence="1 2" key="1">
    <citation type="submission" date="2017-03" db="EMBL/GenBank/DDBJ databases">
        <authorList>
            <person name="Afonso C.L."/>
            <person name="Miller P.J."/>
            <person name="Scott M.A."/>
            <person name="Spackman E."/>
            <person name="Goraichik I."/>
            <person name="Dimitrov K.M."/>
            <person name="Suarez D.L."/>
            <person name="Swayne D.E."/>
        </authorList>
    </citation>
    <scope>NUCLEOTIDE SEQUENCE [LARGE SCALE GENOMIC DNA]</scope>
    <source>
        <strain evidence="2">8(6)</strain>
    </source>
</reference>
<dbReference type="EMBL" id="FXZI01000005">
    <property type="protein sequence ID" value="SMX88635.1"/>
    <property type="molecule type" value="Genomic_DNA"/>
</dbReference>
<organism evidence="1 2">
    <name type="scientific">Brevibacterium aurantiacum</name>
    <dbReference type="NCBI Taxonomy" id="273384"/>
    <lineage>
        <taxon>Bacteria</taxon>
        <taxon>Bacillati</taxon>
        <taxon>Actinomycetota</taxon>
        <taxon>Actinomycetes</taxon>
        <taxon>Micrococcales</taxon>
        <taxon>Brevibacteriaceae</taxon>
        <taxon>Brevibacterium</taxon>
    </lineage>
</organism>
<evidence type="ECO:0000313" key="1">
    <source>
        <dbReference type="EMBL" id="SMX88635.1"/>
    </source>
</evidence>
<dbReference type="Proteomes" id="UP000234300">
    <property type="component" value="Unassembled WGS sequence"/>
</dbReference>
<dbReference type="AlphaFoldDB" id="A0A2H1JM81"/>
<accession>A0A2H1JM81</accession>
<evidence type="ECO:0000313" key="2">
    <source>
        <dbReference type="Proteomes" id="UP000234300"/>
    </source>
</evidence>